<feature type="region of interest" description="Disordered" evidence="1">
    <location>
        <begin position="188"/>
        <end position="208"/>
    </location>
</feature>
<feature type="region of interest" description="Disordered" evidence="1">
    <location>
        <begin position="1"/>
        <end position="53"/>
    </location>
</feature>
<organism evidence="2 3">
    <name type="scientific">Symbiodinium pilosum</name>
    <name type="common">Dinoflagellate</name>
    <dbReference type="NCBI Taxonomy" id="2952"/>
    <lineage>
        <taxon>Eukaryota</taxon>
        <taxon>Sar</taxon>
        <taxon>Alveolata</taxon>
        <taxon>Dinophyceae</taxon>
        <taxon>Suessiales</taxon>
        <taxon>Symbiodiniaceae</taxon>
        <taxon>Symbiodinium</taxon>
    </lineage>
</organism>
<evidence type="ECO:0000313" key="3">
    <source>
        <dbReference type="Proteomes" id="UP000649617"/>
    </source>
</evidence>
<gene>
    <name evidence="2" type="ORF">SPIL2461_LOCUS8755</name>
</gene>
<evidence type="ECO:0000313" key="2">
    <source>
        <dbReference type="EMBL" id="CAE7364132.1"/>
    </source>
</evidence>
<accession>A0A812PIR4</accession>
<feature type="non-terminal residue" evidence="2">
    <location>
        <position position="227"/>
    </location>
</feature>
<sequence length="227" mass="24074">MCGPSANDAPAAEPVLPAAAALDTAETVPAESVAPTVPEAEVGQESQPLQPGGGELVAATDLVKCRRCNEPKTEESVGVWKSKSAWWCGDCNKAAKVEFFKRCKAEGQHLSFDRVRSLLVDTLTSTVMDTEKTSEAAPQQAVDTCKTWLEAASQCAGGRSKAALDFDAALLKLRLKAWSDLATRLRKDAPKKAAQSSQRRRLTPDAIRGSNTTCAKARGLSRGACSA</sequence>
<dbReference type="EMBL" id="CAJNIZ010014611">
    <property type="protein sequence ID" value="CAE7364132.1"/>
    <property type="molecule type" value="Genomic_DNA"/>
</dbReference>
<keyword evidence="3" id="KW-1185">Reference proteome</keyword>
<comment type="caution">
    <text evidence="2">The sequence shown here is derived from an EMBL/GenBank/DDBJ whole genome shotgun (WGS) entry which is preliminary data.</text>
</comment>
<protein>
    <submittedName>
        <fullName evidence="2">Uncharacterized protein</fullName>
    </submittedName>
</protein>
<reference evidence="2" key="1">
    <citation type="submission" date="2021-02" db="EMBL/GenBank/DDBJ databases">
        <authorList>
            <person name="Dougan E. K."/>
            <person name="Rhodes N."/>
            <person name="Thang M."/>
            <person name="Chan C."/>
        </authorList>
    </citation>
    <scope>NUCLEOTIDE SEQUENCE</scope>
</reference>
<dbReference type="Proteomes" id="UP000649617">
    <property type="component" value="Unassembled WGS sequence"/>
</dbReference>
<evidence type="ECO:0000256" key="1">
    <source>
        <dbReference type="SAM" id="MobiDB-lite"/>
    </source>
</evidence>
<proteinExistence type="predicted"/>
<feature type="compositionally biased region" description="Low complexity" evidence="1">
    <location>
        <begin position="9"/>
        <end position="21"/>
    </location>
</feature>
<dbReference type="AlphaFoldDB" id="A0A812PIR4"/>
<name>A0A812PIR4_SYMPI</name>